<evidence type="ECO:0000313" key="2">
    <source>
        <dbReference type="Proteomes" id="UP000789405"/>
    </source>
</evidence>
<dbReference type="EMBL" id="CAJVPY010016397">
    <property type="protein sequence ID" value="CAG8756777.1"/>
    <property type="molecule type" value="Genomic_DNA"/>
</dbReference>
<protein>
    <submittedName>
        <fullName evidence="1">25653_t:CDS:1</fullName>
    </submittedName>
</protein>
<name>A0A9N9NSE8_9GLOM</name>
<accession>A0A9N9NSE8</accession>
<organism evidence="1 2">
    <name type="scientific">Dentiscutata erythropus</name>
    <dbReference type="NCBI Taxonomy" id="1348616"/>
    <lineage>
        <taxon>Eukaryota</taxon>
        <taxon>Fungi</taxon>
        <taxon>Fungi incertae sedis</taxon>
        <taxon>Mucoromycota</taxon>
        <taxon>Glomeromycotina</taxon>
        <taxon>Glomeromycetes</taxon>
        <taxon>Diversisporales</taxon>
        <taxon>Gigasporaceae</taxon>
        <taxon>Dentiscutata</taxon>
    </lineage>
</organism>
<reference evidence="1" key="1">
    <citation type="submission" date="2021-06" db="EMBL/GenBank/DDBJ databases">
        <authorList>
            <person name="Kallberg Y."/>
            <person name="Tangrot J."/>
            <person name="Rosling A."/>
        </authorList>
    </citation>
    <scope>NUCLEOTIDE SEQUENCE</scope>
    <source>
        <strain evidence="1">MA453B</strain>
    </source>
</reference>
<comment type="caution">
    <text evidence="1">The sequence shown here is derived from an EMBL/GenBank/DDBJ whole genome shotgun (WGS) entry which is preliminary data.</text>
</comment>
<feature type="non-terminal residue" evidence="1">
    <location>
        <position position="43"/>
    </location>
</feature>
<dbReference type="Proteomes" id="UP000789405">
    <property type="component" value="Unassembled WGS sequence"/>
</dbReference>
<proteinExistence type="predicted"/>
<gene>
    <name evidence="1" type="ORF">DERYTH_LOCUS17415</name>
</gene>
<keyword evidence="2" id="KW-1185">Reference proteome</keyword>
<dbReference type="AlphaFoldDB" id="A0A9N9NSE8"/>
<sequence>MAKTQYNSDNTVMYIFTWDNSDGKKQSVSSNKSTSNIVTLFLQ</sequence>
<evidence type="ECO:0000313" key="1">
    <source>
        <dbReference type="EMBL" id="CAG8756777.1"/>
    </source>
</evidence>